<comment type="caution">
    <text evidence="7">The sequence shown here is derived from an EMBL/GenBank/DDBJ whole genome shotgun (WGS) entry which is preliminary data.</text>
</comment>
<dbReference type="InterPro" id="IPR027417">
    <property type="entry name" value="P-loop_NTPase"/>
</dbReference>
<feature type="compositionally biased region" description="Basic and acidic residues" evidence="5">
    <location>
        <begin position="306"/>
        <end position="321"/>
    </location>
</feature>
<evidence type="ECO:0000256" key="5">
    <source>
        <dbReference type="SAM" id="MobiDB-lite"/>
    </source>
</evidence>
<evidence type="ECO:0000256" key="2">
    <source>
        <dbReference type="ARBA" id="ARBA00011322"/>
    </source>
</evidence>
<organism evidence="7 8">
    <name type="scientific">Nocardioides aurantiacus</name>
    <dbReference type="NCBI Taxonomy" id="86796"/>
    <lineage>
        <taxon>Bacteria</taxon>
        <taxon>Bacillati</taxon>
        <taxon>Actinomycetota</taxon>
        <taxon>Actinomycetes</taxon>
        <taxon>Propionibacteriales</taxon>
        <taxon>Nocardioidaceae</taxon>
        <taxon>Nocardioides</taxon>
    </lineage>
</organism>
<dbReference type="InterPro" id="IPR038729">
    <property type="entry name" value="Rad50/SbcC_AAA"/>
</dbReference>
<feature type="coiled-coil region" evidence="4">
    <location>
        <begin position="396"/>
        <end position="444"/>
    </location>
</feature>
<feature type="coiled-coil region" evidence="4">
    <location>
        <begin position="475"/>
        <end position="502"/>
    </location>
</feature>
<comment type="similarity">
    <text evidence="1">Belongs to the SMC family. SbcC subfamily.</text>
</comment>
<dbReference type="EMBL" id="RKHO01000001">
    <property type="protein sequence ID" value="ROR90784.1"/>
    <property type="molecule type" value="Genomic_DNA"/>
</dbReference>
<keyword evidence="7" id="KW-0540">Nuclease</keyword>
<proteinExistence type="inferred from homology"/>
<dbReference type="GO" id="GO:0006302">
    <property type="term" value="P:double-strand break repair"/>
    <property type="evidence" value="ECO:0007669"/>
    <property type="project" value="InterPro"/>
</dbReference>
<sequence>MRLHELEVTAFGPFVDTVAVDFDALSDAGLFLLTGATGAGKTSVLDAVCFGLYGEVPGERHSARHLRSDQAAPDTEPRVVLRFSVGGRTFRTTRSPAWDRPRRRGEGTRRIQAHVVAEELREGTWTALTTRLDEAGLLVTDLLGMTVAQFTQVAMLPQGRFQAFLRAGSAERHDVLQRLFRTRRFEDVERWLVERRSTLRRESTRGHDAVRDLLGRVEEATEVAVPDDWALDDLETLAGLVEAGRLGTWLTEVGAGLSVAAEAQGERLVAVDATARAARDLLDVERSAASHRARAARAQQQLAALESERPRDDSDRAALADHRRAEPLLPLLRRVGAAGREAERTTRAAERHRAAAVALLGDRAPEPTPSHLTTAVHEWREAAAEARARLPQEQELRAARDRLADLSARCERTRAEHAQALVRLEEAERTAAAQEVTRRDLEAAAASLEVDAATEAGAARVLAAAEEHDEVAAELAGARERLTAATATAQDLREHYLDLREQRISGMAAELATGLAVGCSCPVCGSAEHPSPARATTTVGRGDEEAARQTHETADFTRQALAESVATLSARLTSLAATSGGRSVAACRADLADATSRHRSSRTAARGLRSLDDARDARQASLTRSTAEVASLEVRVAERDREHDQARDRVQHLAADLDDWLGRHDAAGSDVATLVDRLEAGVRTLVAATTATEEHHRAAASLDAARAEAREAAAGAGFADGVAVGEALLPEARVAEVEERWQRRERTRAEAEAVLADEQVRAAVATPARDVVELQREVDHAERVRDHVVAARRHALGRCDRLEELRTSLDHALGAWEPVRRSHQVTARLASLVEGTSLDNRWRMRLSAYVLSERLRQVVAAANERLAAMTDQRFTLEQVDEKGAGERRGGLSLRVRDDWSGTRRDPATLSGGETFVVSLALALGLADTVSHEAGGTALDTLFIDEGFGSLDAETLDGVMDTLDQLRDGGRVVGLVSHVAELRTRVPSQLEVSKARHGSSLRPVLDLG</sequence>
<feature type="region of interest" description="Disordered" evidence="5">
    <location>
        <begin position="527"/>
        <end position="552"/>
    </location>
</feature>
<feature type="region of interest" description="Disordered" evidence="5">
    <location>
        <begin position="592"/>
        <end position="615"/>
    </location>
</feature>
<name>A0A3N2CUA1_9ACTN</name>
<keyword evidence="7" id="KW-0269">Exonuclease</keyword>
<feature type="region of interest" description="Disordered" evidence="5">
    <location>
        <begin position="298"/>
        <end position="321"/>
    </location>
</feature>
<dbReference type="SUPFAM" id="SSF52540">
    <property type="entry name" value="P-loop containing nucleoside triphosphate hydrolases"/>
    <property type="match status" value="1"/>
</dbReference>
<dbReference type="GO" id="GO:0004527">
    <property type="term" value="F:exonuclease activity"/>
    <property type="evidence" value="ECO:0007669"/>
    <property type="project" value="UniProtKB-KW"/>
</dbReference>
<dbReference type="AlphaFoldDB" id="A0A3N2CUA1"/>
<comment type="subunit">
    <text evidence="2">Heterodimer of SbcC and SbcD.</text>
</comment>
<evidence type="ECO:0000256" key="4">
    <source>
        <dbReference type="SAM" id="Coils"/>
    </source>
</evidence>
<dbReference type="Pfam" id="PF13476">
    <property type="entry name" value="AAA_23"/>
    <property type="match status" value="1"/>
</dbReference>
<evidence type="ECO:0000313" key="8">
    <source>
        <dbReference type="Proteomes" id="UP000281738"/>
    </source>
</evidence>
<dbReference type="PANTHER" id="PTHR32114">
    <property type="entry name" value="ABC TRANSPORTER ABCH.3"/>
    <property type="match status" value="1"/>
</dbReference>
<dbReference type="OrthoDB" id="9795626at2"/>
<evidence type="ECO:0000259" key="6">
    <source>
        <dbReference type="Pfam" id="PF13476"/>
    </source>
</evidence>
<dbReference type="RefSeq" id="WP_123389940.1">
    <property type="nucleotide sequence ID" value="NZ_RKHO01000001.1"/>
</dbReference>
<evidence type="ECO:0000256" key="1">
    <source>
        <dbReference type="ARBA" id="ARBA00006930"/>
    </source>
</evidence>
<keyword evidence="8" id="KW-1185">Reference proteome</keyword>
<dbReference type="Proteomes" id="UP000281738">
    <property type="component" value="Unassembled WGS sequence"/>
</dbReference>
<feature type="domain" description="Rad50/SbcC-type AAA" evidence="6">
    <location>
        <begin position="6"/>
        <end position="180"/>
    </location>
</feature>
<dbReference type="Gene3D" id="3.40.50.300">
    <property type="entry name" value="P-loop containing nucleotide triphosphate hydrolases"/>
    <property type="match status" value="2"/>
</dbReference>
<accession>A0A3N2CUA1</accession>
<feature type="compositionally biased region" description="Basic and acidic residues" evidence="5">
    <location>
        <begin position="541"/>
        <end position="552"/>
    </location>
</feature>
<dbReference type="GO" id="GO:0016887">
    <property type="term" value="F:ATP hydrolysis activity"/>
    <property type="evidence" value="ECO:0007669"/>
    <property type="project" value="InterPro"/>
</dbReference>
<evidence type="ECO:0000256" key="3">
    <source>
        <dbReference type="ARBA" id="ARBA00013368"/>
    </source>
</evidence>
<dbReference type="PANTHER" id="PTHR32114:SF2">
    <property type="entry name" value="ABC TRANSPORTER ABCH.3"/>
    <property type="match status" value="1"/>
</dbReference>
<keyword evidence="4" id="KW-0175">Coiled coil</keyword>
<evidence type="ECO:0000313" key="7">
    <source>
        <dbReference type="EMBL" id="ROR90784.1"/>
    </source>
</evidence>
<gene>
    <name evidence="7" type="ORF">EDD33_1632</name>
</gene>
<dbReference type="Pfam" id="PF13558">
    <property type="entry name" value="SbcC_Walker_B"/>
    <property type="match status" value="1"/>
</dbReference>
<reference evidence="7 8" key="1">
    <citation type="submission" date="2018-11" db="EMBL/GenBank/DDBJ databases">
        <title>Sequencing the genomes of 1000 actinobacteria strains.</title>
        <authorList>
            <person name="Klenk H.-P."/>
        </authorList>
    </citation>
    <scope>NUCLEOTIDE SEQUENCE [LARGE SCALE GENOMIC DNA]</scope>
    <source>
        <strain evidence="7 8">DSM 12652</strain>
    </source>
</reference>
<protein>
    <recommendedName>
        <fullName evidence="3">Nuclease SbcCD subunit C</fullName>
    </recommendedName>
</protein>
<keyword evidence="7" id="KW-0378">Hydrolase</keyword>